<dbReference type="InterPro" id="IPR036890">
    <property type="entry name" value="HATPase_C_sf"/>
</dbReference>
<dbReference type="Pfam" id="PF07496">
    <property type="entry name" value="zf-CW"/>
    <property type="match status" value="1"/>
</dbReference>
<protein>
    <recommendedName>
        <fullName evidence="15">CW-type domain-containing protein</fullName>
    </recommendedName>
</protein>
<evidence type="ECO:0000256" key="6">
    <source>
        <dbReference type="ARBA" id="ARBA00022763"/>
    </source>
</evidence>
<dbReference type="InterPro" id="IPR041006">
    <property type="entry name" value="Morc_S5"/>
</dbReference>
<evidence type="ECO:0000313" key="16">
    <source>
        <dbReference type="EnsemblPlants" id="AUR62043866-RA:cds"/>
    </source>
</evidence>
<keyword evidence="7" id="KW-0863">Zinc-finger</keyword>
<dbReference type="Pfam" id="PF17942">
    <property type="entry name" value="Morc6_S5"/>
    <property type="match status" value="1"/>
</dbReference>
<keyword evidence="5" id="KW-0255">Endonuclease</keyword>
<dbReference type="Gene3D" id="3.30.40.100">
    <property type="match status" value="1"/>
</dbReference>
<accession>A0A803NCP2</accession>
<dbReference type="GO" id="GO:0006325">
    <property type="term" value="P:chromatin organization"/>
    <property type="evidence" value="ECO:0007669"/>
    <property type="project" value="UniProtKB-KW"/>
</dbReference>
<keyword evidence="4" id="KW-0479">Metal-binding</keyword>
<dbReference type="Gene3D" id="3.30.565.10">
    <property type="entry name" value="Histidine kinase-like ATPase, C-terminal domain"/>
    <property type="match status" value="1"/>
</dbReference>
<dbReference type="OMA" id="EICDNTS"/>
<evidence type="ECO:0000256" key="3">
    <source>
        <dbReference type="ARBA" id="ARBA00022722"/>
    </source>
</evidence>
<evidence type="ECO:0000313" key="17">
    <source>
        <dbReference type="Proteomes" id="UP000596660"/>
    </source>
</evidence>
<dbReference type="GO" id="GO:0006281">
    <property type="term" value="P:DNA repair"/>
    <property type="evidence" value="ECO:0007669"/>
    <property type="project" value="UniProtKB-KW"/>
</dbReference>
<dbReference type="SUPFAM" id="SSF55874">
    <property type="entry name" value="ATPase domain of HSP90 chaperone/DNA topoisomerase II/histidine kinase"/>
    <property type="match status" value="1"/>
</dbReference>
<dbReference type="InterPro" id="IPR045261">
    <property type="entry name" value="MORC_ATPase"/>
</dbReference>
<keyword evidence="17" id="KW-1185">Reference proteome</keyword>
<reference evidence="16" key="2">
    <citation type="submission" date="2021-03" db="UniProtKB">
        <authorList>
            <consortium name="EnsemblPlants"/>
        </authorList>
    </citation>
    <scope>IDENTIFICATION</scope>
</reference>
<dbReference type="GO" id="GO:0031047">
    <property type="term" value="P:regulatory ncRNA-mediated gene silencing"/>
    <property type="evidence" value="ECO:0007669"/>
    <property type="project" value="UniProtKB-KW"/>
</dbReference>
<dbReference type="EnsemblPlants" id="AUR62043866-RA">
    <property type="protein sequence ID" value="AUR62043866-RA:cds"/>
    <property type="gene ID" value="AUR62043866"/>
</dbReference>
<evidence type="ECO:0000256" key="9">
    <source>
        <dbReference type="ARBA" id="ARBA00022853"/>
    </source>
</evidence>
<evidence type="ECO:0000256" key="2">
    <source>
        <dbReference type="ARBA" id="ARBA00007845"/>
    </source>
</evidence>
<evidence type="ECO:0000256" key="10">
    <source>
        <dbReference type="ARBA" id="ARBA00023054"/>
    </source>
</evidence>
<name>A0A803NCP2_CHEQI</name>
<evidence type="ECO:0000256" key="14">
    <source>
        <dbReference type="SAM" id="MobiDB-lite"/>
    </source>
</evidence>
<comment type="subcellular location">
    <subcellularLocation>
        <location evidence="1">Nucleus</location>
    </subcellularLocation>
</comment>
<evidence type="ECO:0000259" key="15">
    <source>
        <dbReference type="PROSITE" id="PS51050"/>
    </source>
</evidence>
<feature type="domain" description="CW-type" evidence="15">
    <location>
        <begin position="540"/>
        <end position="590"/>
    </location>
</feature>
<comment type="similarity">
    <text evidence="2">Belongs to the MORC ATPase protein family.</text>
</comment>
<evidence type="ECO:0000256" key="13">
    <source>
        <dbReference type="ARBA" id="ARBA00023242"/>
    </source>
</evidence>
<dbReference type="GO" id="GO:0005634">
    <property type="term" value="C:nucleus"/>
    <property type="evidence" value="ECO:0007669"/>
    <property type="project" value="UniProtKB-SubCell"/>
</dbReference>
<dbReference type="GO" id="GO:0016887">
    <property type="term" value="F:ATP hydrolysis activity"/>
    <property type="evidence" value="ECO:0007669"/>
    <property type="project" value="InterPro"/>
</dbReference>
<keyword evidence="8" id="KW-0862">Zinc</keyword>
<dbReference type="Proteomes" id="UP000596660">
    <property type="component" value="Unplaced"/>
</dbReference>
<keyword evidence="12" id="KW-0234">DNA repair</keyword>
<keyword evidence="6" id="KW-0227">DNA damage</keyword>
<sequence length="686" mass="77480">MPSPEKNESDQKSEWNKFFNFLHGYNKVATVKLANMKIHVIPSQREPNVTDDGLYFSHATVAYDLQELCDTSVDQRHATIVMHKAAVKAMSPLPGTPLPSTRLMLEDEVKNPLLLSNSPRHFMKNVAFESDAYLKGSSSAEKATCSSISKCHEHNSLQLCSTKEDVAAERNFVTDPSYLKTLGHAHSGWIFGAIAELVDNSRDARASRLEIAVETIFDKTVGSEIPMLSVIDDGVGMNHQEILRMISFGHKVPDEDNQDCIGRFGVGFKNVEIPVVSYCRQAQCMDIDTSVQSEALAKYNLNAMKQFSPFNEYLIGEKAGLFRGNTGTQIYIWNLDKWGAEYTLEWQAGLRGGSTFHQGDIYIRSRRVRKRPGQTSRKVSLDYSLRSYLEVIFLEPRMKIYVQGSLVRSRPLAKSLNNTAHHNGEIMGKQVRLTLGRCQIEWDEANCGIFLYWHGRLIEAYKRVGGMVHSADMGRGVIGVVEVTELMDDGNGGVWVHNNKQGFQDCEPYALLEEWLGKQADEYWDKFFDPVQLKKGHARYKPDNEWVQCDKCRKWRLLNADFDSMNLPKDWFCYMDPFNGRCEMPEQKPGHGVITVELKRSSGHDPSKIADSEGLQIGRASPIAEAKGEDKSTQPAEGDEKTPTVKKARRGKGQDKSTPPAEDDEEIPVIKRRKRGVQNARKYIQD</sequence>
<dbReference type="Gramene" id="AUR62043866-RA">
    <property type="protein sequence ID" value="AUR62043866-RA:cds"/>
    <property type="gene ID" value="AUR62043866"/>
</dbReference>
<dbReference type="GO" id="GO:0031349">
    <property type="term" value="P:positive regulation of defense response"/>
    <property type="evidence" value="ECO:0007669"/>
    <property type="project" value="UniProtKB-ARBA"/>
</dbReference>
<feature type="compositionally biased region" description="Basic and acidic residues" evidence="14">
    <location>
        <begin position="600"/>
        <end position="611"/>
    </location>
</feature>
<feature type="compositionally biased region" description="Basic and acidic residues" evidence="14">
    <location>
        <begin position="626"/>
        <end position="643"/>
    </location>
</feature>
<evidence type="ECO:0000256" key="7">
    <source>
        <dbReference type="ARBA" id="ARBA00022771"/>
    </source>
</evidence>
<keyword evidence="9" id="KW-0156">Chromatin regulator</keyword>
<proteinExistence type="inferred from homology"/>
<keyword evidence="3" id="KW-0540">Nuclease</keyword>
<evidence type="ECO:0000256" key="1">
    <source>
        <dbReference type="ARBA" id="ARBA00004123"/>
    </source>
</evidence>
<dbReference type="PANTHER" id="PTHR23336:SF11">
    <property type="entry name" value="OS06G0622000 PROTEIN"/>
    <property type="match status" value="1"/>
</dbReference>
<keyword evidence="11" id="KW-0943">RNA-mediated gene silencing</keyword>
<evidence type="ECO:0000256" key="11">
    <source>
        <dbReference type="ARBA" id="ARBA00023158"/>
    </source>
</evidence>
<feature type="region of interest" description="Disordered" evidence="14">
    <location>
        <begin position="600"/>
        <end position="686"/>
    </location>
</feature>
<evidence type="ECO:0000256" key="8">
    <source>
        <dbReference type="ARBA" id="ARBA00022833"/>
    </source>
</evidence>
<reference evidence="16" key="1">
    <citation type="journal article" date="2017" name="Nature">
        <title>The genome of Chenopodium quinoa.</title>
        <authorList>
            <person name="Jarvis D.E."/>
            <person name="Ho Y.S."/>
            <person name="Lightfoot D.J."/>
            <person name="Schmoeckel S.M."/>
            <person name="Li B."/>
            <person name="Borm T.J.A."/>
            <person name="Ohyanagi H."/>
            <person name="Mineta K."/>
            <person name="Michell C.T."/>
            <person name="Saber N."/>
            <person name="Kharbatia N.M."/>
            <person name="Rupper R.R."/>
            <person name="Sharp A.R."/>
            <person name="Dally N."/>
            <person name="Boughton B.A."/>
            <person name="Woo Y.H."/>
            <person name="Gao G."/>
            <person name="Schijlen E.G.W.M."/>
            <person name="Guo X."/>
            <person name="Momin A.A."/>
            <person name="Negrao S."/>
            <person name="Al-Babili S."/>
            <person name="Gehring C."/>
            <person name="Roessner U."/>
            <person name="Jung C."/>
            <person name="Murphy K."/>
            <person name="Arold S.T."/>
            <person name="Gojobori T."/>
            <person name="van der Linden C.G."/>
            <person name="van Loo E.N."/>
            <person name="Jellen E.N."/>
            <person name="Maughan P.J."/>
            <person name="Tester M."/>
        </authorList>
    </citation>
    <scope>NUCLEOTIDE SEQUENCE [LARGE SCALE GENOMIC DNA]</scope>
    <source>
        <strain evidence="16">cv. PI 614886</strain>
    </source>
</reference>
<keyword evidence="10" id="KW-0175">Coiled coil</keyword>
<dbReference type="PANTHER" id="PTHR23336">
    <property type="entry name" value="ZINC FINGER CW-TYPE COILED-COIL DOMAIN PROTEIN 3"/>
    <property type="match status" value="1"/>
</dbReference>
<dbReference type="GO" id="GO:0008270">
    <property type="term" value="F:zinc ion binding"/>
    <property type="evidence" value="ECO:0007669"/>
    <property type="project" value="UniProtKB-KW"/>
</dbReference>
<evidence type="ECO:0000256" key="5">
    <source>
        <dbReference type="ARBA" id="ARBA00022759"/>
    </source>
</evidence>
<evidence type="ECO:0000256" key="4">
    <source>
        <dbReference type="ARBA" id="ARBA00022723"/>
    </source>
</evidence>
<dbReference type="AlphaFoldDB" id="A0A803NCP2"/>
<dbReference type="GO" id="GO:0004519">
    <property type="term" value="F:endonuclease activity"/>
    <property type="evidence" value="ECO:0007669"/>
    <property type="project" value="UniProtKB-KW"/>
</dbReference>
<evidence type="ECO:0000256" key="12">
    <source>
        <dbReference type="ARBA" id="ARBA00023204"/>
    </source>
</evidence>
<dbReference type="Pfam" id="PF13589">
    <property type="entry name" value="HATPase_c_3"/>
    <property type="match status" value="1"/>
</dbReference>
<organism evidence="16 17">
    <name type="scientific">Chenopodium quinoa</name>
    <name type="common">Quinoa</name>
    <dbReference type="NCBI Taxonomy" id="63459"/>
    <lineage>
        <taxon>Eukaryota</taxon>
        <taxon>Viridiplantae</taxon>
        <taxon>Streptophyta</taxon>
        <taxon>Embryophyta</taxon>
        <taxon>Tracheophyta</taxon>
        <taxon>Spermatophyta</taxon>
        <taxon>Magnoliopsida</taxon>
        <taxon>eudicotyledons</taxon>
        <taxon>Gunneridae</taxon>
        <taxon>Pentapetalae</taxon>
        <taxon>Caryophyllales</taxon>
        <taxon>Chenopodiaceae</taxon>
        <taxon>Chenopodioideae</taxon>
        <taxon>Atripliceae</taxon>
        <taxon>Chenopodium</taxon>
    </lineage>
</organism>
<keyword evidence="13" id="KW-0539">Nucleus</keyword>
<dbReference type="InterPro" id="IPR011124">
    <property type="entry name" value="Znf_CW"/>
</dbReference>
<dbReference type="PROSITE" id="PS51050">
    <property type="entry name" value="ZF_CW"/>
    <property type="match status" value="1"/>
</dbReference>
<keyword evidence="5" id="KW-0378">Hydrolase</keyword>